<dbReference type="EC" id="3.4.-.-" evidence="3"/>
<dbReference type="InterPro" id="IPR040234">
    <property type="entry name" value="QC/QCL"/>
</dbReference>
<keyword evidence="3" id="KW-0732">Signal</keyword>
<evidence type="ECO:0000256" key="1">
    <source>
        <dbReference type="ARBA" id="ARBA00022679"/>
    </source>
</evidence>
<evidence type="ECO:0000256" key="3">
    <source>
        <dbReference type="RuleBase" id="RU361240"/>
    </source>
</evidence>
<dbReference type="AlphaFoldDB" id="A0A3G2S0Q4"/>
<evidence type="ECO:0000259" key="4">
    <source>
        <dbReference type="Pfam" id="PF04389"/>
    </source>
</evidence>
<dbReference type="PANTHER" id="PTHR12283:SF6">
    <property type="entry name" value="GLUTAMINYL-PEPTIDE CYCLOTRANSFERASE-RELATED"/>
    <property type="match status" value="1"/>
</dbReference>
<comment type="similarity">
    <text evidence="3">Belongs to the peptidase M28 family.</text>
</comment>
<protein>
    <recommendedName>
        <fullName evidence="3">Peptide hydrolase</fullName>
        <ecNumber evidence="3">3.4.-.-</ecNumber>
    </recommendedName>
</protein>
<dbReference type="PANTHER" id="PTHR12283">
    <property type="entry name" value="GLUTAMINYL-PEPTIDE CYCLOTRANSFERASE"/>
    <property type="match status" value="1"/>
</dbReference>
<dbReference type="GO" id="GO:0016603">
    <property type="term" value="F:glutaminyl-peptide cyclotransferase activity"/>
    <property type="evidence" value="ECO:0007669"/>
    <property type="project" value="InterPro"/>
</dbReference>
<feature type="domain" description="Peptidase M28" evidence="4">
    <location>
        <begin position="104"/>
        <end position="358"/>
    </location>
</feature>
<reference evidence="5 6" key="1">
    <citation type="submission" date="2018-10" db="EMBL/GenBank/DDBJ databases">
        <title>Complete genome sequence of Malassezia restricta CBS 7877.</title>
        <authorList>
            <person name="Morand S.C."/>
            <person name="Bertignac M."/>
            <person name="Iltis A."/>
            <person name="Kolder I."/>
            <person name="Pirovano W."/>
            <person name="Jourdain R."/>
            <person name="Clavaud C."/>
        </authorList>
    </citation>
    <scope>NUCLEOTIDE SEQUENCE [LARGE SCALE GENOMIC DNA]</scope>
    <source>
        <strain evidence="5 6">CBS 7877</strain>
    </source>
</reference>
<keyword evidence="2 5" id="KW-0012">Acyltransferase</keyword>
<keyword evidence="3" id="KW-0479">Metal-binding</keyword>
<keyword evidence="3" id="KW-0645">Protease</keyword>
<name>A0A3G2S0Q4_MALR7</name>
<keyword evidence="1 5" id="KW-0808">Transferase</keyword>
<dbReference type="STRING" id="425264.A0A3G2S0Q4"/>
<dbReference type="InterPro" id="IPR007484">
    <property type="entry name" value="Peptidase_M28"/>
</dbReference>
<dbReference type="Gene3D" id="3.40.630.10">
    <property type="entry name" value="Zn peptidases"/>
    <property type="match status" value="1"/>
</dbReference>
<dbReference type="Pfam" id="PF04389">
    <property type="entry name" value="Peptidase_M28"/>
    <property type="match status" value="1"/>
</dbReference>
<dbReference type="VEuPathDB" id="FungiDB:DNF11_0545"/>
<dbReference type="OrthoDB" id="3907302at2759"/>
<sequence length="368" mass="41463">MKLWRAALALCWVVHAYVSALDDAAVEQVLAPDASPWLAIDSDKSLLSRILIPRVSGTQESAKVREILSHPFREAKNKHGKSKWHIEIEPFEARTPLGERTFANVILTRDPDAARKLVLAAHYDSKYFPPGSAEEGFVGATDSAFPCAMLVDVAMALDAPLDAYTANRTAARRSYLPAHEDVTLQIVFFDGEEAMHQWSSTDSIYGARHLASQWLRTWDVPAWPPSHAEPRHVTGNHAPIRRIHSINHFVLLDLLGSPNASVPYYFGNTRHLHSQFHDIEGRLLMQKRLWPEGAAYERLFRDERGPSGIGDDHVPFLQQGVPILHMIPYPFPSVWHTKDDNKSALDQATLYAWTRILRIFTAEYLGLA</sequence>
<dbReference type="InterPro" id="IPR037457">
    <property type="entry name" value="M28_QC"/>
</dbReference>
<proteinExistence type="inferred from homology"/>
<keyword evidence="3" id="KW-0378">Hydrolase</keyword>
<dbReference type="GO" id="GO:0008233">
    <property type="term" value="F:peptidase activity"/>
    <property type="evidence" value="ECO:0007669"/>
    <property type="project" value="UniProtKB-KW"/>
</dbReference>
<organism evidence="5 6">
    <name type="scientific">Malassezia restricta (strain ATCC 96810 / NBRC 103918 / CBS 7877)</name>
    <name type="common">Seborrheic dermatitis infection agent</name>
    <dbReference type="NCBI Taxonomy" id="425264"/>
    <lineage>
        <taxon>Eukaryota</taxon>
        <taxon>Fungi</taxon>
        <taxon>Dikarya</taxon>
        <taxon>Basidiomycota</taxon>
        <taxon>Ustilaginomycotina</taxon>
        <taxon>Malasseziomycetes</taxon>
        <taxon>Malasseziales</taxon>
        <taxon>Malasseziaceae</taxon>
        <taxon>Malassezia</taxon>
    </lineage>
</organism>
<dbReference type="GO" id="GO:0006508">
    <property type="term" value="P:proteolysis"/>
    <property type="evidence" value="ECO:0007669"/>
    <property type="project" value="UniProtKB-KW"/>
</dbReference>
<gene>
    <name evidence="5" type="primary">QPCT</name>
    <name evidence="5" type="ORF">DNF11_0545</name>
</gene>
<dbReference type="SUPFAM" id="SSF53187">
    <property type="entry name" value="Zn-dependent exopeptidases"/>
    <property type="match status" value="1"/>
</dbReference>
<dbReference type="GO" id="GO:0008270">
    <property type="term" value="F:zinc ion binding"/>
    <property type="evidence" value="ECO:0007669"/>
    <property type="project" value="TreeGrafter"/>
</dbReference>
<keyword evidence="3" id="KW-0862">Zinc</keyword>
<feature type="chain" id="PRO_5017852252" description="Peptide hydrolase" evidence="3">
    <location>
        <begin position="21"/>
        <end position="368"/>
    </location>
</feature>
<feature type="signal peptide" evidence="3">
    <location>
        <begin position="1"/>
        <end position="20"/>
    </location>
</feature>
<evidence type="ECO:0000313" key="5">
    <source>
        <dbReference type="EMBL" id="AYO41495.1"/>
    </source>
</evidence>
<dbReference type="EMBL" id="CP033148">
    <property type="protein sequence ID" value="AYO41495.1"/>
    <property type="molecule type" value="Genomic_DNA"/>
</dbReference>
<dbReference type="CDD" id="cd03880">
    <property type="entry name" value="M28_QC_like"/>
    <property type="match status" value="1"/>
</dbReference>
<dbReference type="Proteomes" id="UP000269793">
    <property type="component" value="Chromosome I"/>
</dbReference>
<evidence type="ECO:0000313" key="6">
    <source>
        <dbReference type="Proteomes" id="UP000269793"/>
    </source>
</evidence>
<evidence type="ECO:0000256" key="2">
    <source>
        <dbReference type="ARBA" id="ARBA00023315"/>
    </source>
</evidence>
<keyword evidence="6" id="KW-1185">Reference proteome</keyword>
<accession>A0A3G2S0Q4</accession>